<feature type="transmembrane region" description="Helical" evidence="6">
    <location>
        <begin position="43"/>
        <end position="71"/>
    </location>
</feature>
<dbReference type="PANTHER" id="PTHR31272">
    <property type="entry name" value="CYTOCHROME C-TYPE BIOGENESIS PROTEIN HI_1454-RELATED"/>
    <property type="match status" value="1"/>
</dbReference>
<dbReference type="InterPro" id="IPR003834">
    <property type="entry name" value="Cyt_c_assmbl_TM_dom"/>
</dbReference>
<dbReference type="EMBL" id="AP023321">
    <property type="protein sequence ID" value="BCI61280.1"/>
    <property type="molecule type" value="Genomic_DNA"/>
</dbReference>
<dbReference type="PANTHER" id="PTHR31272:SF4">
    <property type="entry name" value="CYTOCHROME C-TYPE BIOGENESIS PROTEIN HI_1454-RELATED"/>
    <property type="match status" value="1"/>
</dbReference>
<reference evidence="9" key="1">
    <citation type="submission" date="2020-07" db="EMBL/GenBank/DDBJ databases">
        <title>Complete genome sequencing of Clostridia bacterium strain 12CBH8.</title>
        <authorList>
            <person name="Sakamoto M."/>
            <person name="Murakami T."/>
            <person name="Mori H."/>
        </authorList>
    </citation>
    <scope>NUCLEOTIDE SEQUENCE [LARGE SCALE GENOMIC DNA]</scope>
    <source>
        <strain evidence="9">12CBH8</strain>
    </source>
</reference>
<keyword evidence="3 6" id="KW-0812">Transmembrane</keyword>
<dbReference type="GO" id="GO:0016020">
    <property type="term" value="C:membrane"/>
    <property type="evidence" value="ECO:0007669"/>
    <property type="project" value="UniProtKB-SubCell"/>
</dbReference>
<feature type="transmembrane region" description="Helical" evidence="6">
    <location>
        <begin position="120"/>
        <end position="145"/>
    </location>
</feature>
<protein>
    <submittedName>
        <fullName evidence="8">Cytochrome C biogenesis protein CcdA</fullName>
    </submittedName>
</protein>
<feature type="transmembrane region" description="Helical" evidence="6">
    <location>
        <begin position="196"/>
        <end position="217"/>
    </location>
</feature>
<gene>
    <name evidence="8" type="ORF">C12CBH8_19190</name>
</gene>
<dbReference type="AlphaFoldDB" id="A0A7I8D3D4"/>
<evidence type="ECO:0000256" key="5">
    <source>
        <dbReference type="ARBA" id="ARBA00023136"/>
    </source>
</evidence>
<accession>A0A7I8D3D4</accession>
<evidence type="ECO:0000256" key="3">
    <source>
        <dbReference type="ARBA" id="ARBA00022692"/>
    </source>
</evidence>
<evidence type="ECO:0000256" key="6">
    <source>
        <dbReference type="SAM" id="Phobius"/>
    </source>
</evidence>
<dbReference type="Pfam" id="PF02683">
    <property type="entry name" value="DsbD_TM"/>
    <property type="match status" value="1"/>
</dbReference>
<keyword evidence="9" id="KW-1185">Reference proteome</keyword>
<feature type="transmembrane region" description="Helical" evidence="6">
    <location>
        <begin position="151"/>
        <end position="176"/>
    </location>
</feature>
<dbReference type="Proteomes" id="UP000593890">
    <property type="component" value="Chromosome"/>
</dbReference>
<dbReference type="InterPro" id="IPR051790">
    <property type="entry name" value="Cytochrome_c-biogenesis_DsbD"/>
</dbReference>
<evidence type="ECO:0000313" key="9">
    <source>
        <dbReference type="Proteomes" id="UP000593890"/>
    </source>
</evidence>
<evidence type="ECO:0000259" key="7">
    <source>
        <dbReference type="Pfam" id="PF02683"/>
    </source>
</evidence>
<keyword evidence="5 6" id="KW-0472">Membrane</keyword>
<comment type="similarity">
    <text evidence="2">Belongs to the DsbD family.</text>
</comment>
<comment type="subcellular location">
    <subcellularLocation>
        <location evidence="1">Membrane</location>
        <topology evidence="1">Multi-pass membrane protein</topology>
    </subcellularLocation>
</comment>
<dbReference type="KEGG" id="sman:C12CBH8_19190"/>
<dbReference type="GO" id="GO:0017004">
    <property type="term" value="P:cytochrome complex assembly"/>
    <property type="evidence" value="ECO:0007669"/>
    <property type="project" value="InterPro"/>
</dbReference>
<name>A0A7I8D3D4_9FIRM</name>
<evidence type="ECO:0000256" key="1">
    <source>
        <dbReference type="ARBA" id="ARBA00004141"/>
    </source>
</evidence>
<feature type="transmembrane region" description="Helical" evidence="6">
    <location>
        <begin position="12"/>
        <end position="31"/>
    </location>
</feature>
<feature type="domain" description="Cytochrome C biogenesis protein transmembrane" evidence="7">
    <location>
        <begin position="4"/>
        <end position="210"/>
    </location>
</feature>
<evidence type="ECO:0000256" key="2">
    <source>
        <dbReference type="ARBA" id="ARBA00006143"/>
    </source>
</evidence>
<evidence type="ECO:0000256" key="4">
    <source>
        <dbReference type="ARBA" id="ARBA00022989"/>
    </source>
</evidence>
<dbReference type="RefSeq" id="WP_215533138.1">
    <property type="nucleotide sequence ID" value="NZ_AP023321.1"/>
</dbReference>
<keyword evidence="4 6" id="KW-1133">Transmembrane helix</keyword>
<feature type="transmembrane region" description="Helical" evidence="6">
    <location>
        <begin position="77"/>
        <end position="99"/>
    </location>
</feature>
<sequence>MTYLITFLEGLITFISPCLLPMLPVYVAYFAGGDGSKQKRSPLWKALAFVLGFTLVFVLMGAFAGSIGAVLRKYQTVVNIVSGLLVIFFGLHFLGVFKFNLFRGHKGMGQNTDTGFFSTMLFGIVFAVGWTPCVGAFLGSALMLASSQASVAQGIVLLLCYSAGLGIPFLISAVLIQKLKTTFNWVKNHYSIITKVSGALLILVGILMMTGLMNQYLALLS</sequence>
<proteinExistence type="inferred from homology"/>
<evidence type="ECO:0000313" key="8">
    <source>
        <dbReference type="EMBL" id="BCI61280.1"/>
    </source>
</evidence>
<organism evidence="8 9">
    <name type="scientific">Solibaculum mannosilyticum</name>
    <dbReference type="NCBI Taxonomy" id="2780922"/>
    <lineage>
        <taxon>Bacteria</taxon>
        <taxon>Bacillati</taxon>
        <taxon>Bacillota</taxon>
        <taxon>Clostridia</taxon>
        <taxon>Eubacteriales</taxon>
        <taxon>Oscillospiraceae</taxon>
        <taxon>Solibaculum</taxon>
    </lineage>
</organism>